<protein>
    <submittedName>
        <fullName evidence="2">Uncharacterized protein</fullName>
    </submittedName>
</protein>
<evidence type="ECO:0000256" key="1">
    <source>
        <dbReference type="SAM" id="MobiDB-lite"/>
    </source>
</evidence>
<proteinExistence type="predicted"/>
<dbReference type="EMBL" id="BGZK01002807">
    <property type="protein sequence ID" value="GBP96588.1"/>
    <property type="molecule type" value="Genomic_DNA"/>
</dbReference>
<sequence>MTTCSSGLQTGARVSASPITSGRVVESTYRLWCPAGRMATLCRAPAEGNIELIVVIVTWARPRGGIKKTYRKSFVILRRHLRRVKEQSVLSDDGSSGSDSTIRGSRLRTRTTTLKWSGPEVPLKRANRSNRHYQS</sequence>
<dbReference type="Proteomes" id="UP000299102">
    <property type="component" value="Unassembled WGS sequence"/>
</dbReference>
<feature type="region of interest" description="Disordered" evidence="1">
    <location>
        <begin position="86"/>
        <end position="135"/>
    </location>
</feature>
<feature type="compositionally biased region" description="Low complexity" evidence="1">
    <location>
        <begin position="91"/>
        <end position="100"/>
    </location>
</feature>
<gene>
    <name evidence="2" type="ORF">EVAR_87708_1</name>
</gene>
<dbReference type="AlphaFoldDB" id="A0A4C2A914"/>
<name>A0A4C2A914_EUMVA</name>
<comment type="caution">
    <text evidence="2">The sequence shown here is derived from an EMBL/GenBank/DDBJ whole genome shotgun (WGS) entry which is preliminary data.</text>
</comment>
<evidence type="ECO:0000313" key="3">
    <source>
        <dbReference type="Proteomes" id="UP000299102"/>
    </source>
</evidence>
<feature type="compositionally biased region" description="Basic residues" evidence="1">
    <location>
        <begin position="125"/>
        <end position="135"/>
    </location>
</feature>
<reference evidence="2 3" key="1">
    <citation type="journal article" date="2019" name="Commun. Biol.">
        <title>The bagworm genome reveals a unique fibroin gene that provides high tensile strength.</title>
        <authorList>
            <person name="Kono N."/>
            <person name="Nakamura H."/>
            <person name="Ohtoshi R."/>
            <person name="Tomita M."/>
            <person name="Numata K."/>
            <person name="Arakawa K."/>
        </authorList>
    </citation>
    <scope>NUCLEOTIDE SEQUENCE [LARGE SCALE GENOMIC DNA]</scope>
</reference>
<evidence type="ECO:0000313" key="2">
    <source>
        <dbReference type="EMBL" id="GBP96588.1"/>
    </source>
</evidence>
<keyword evidence="3" id="KW-1185">Reference proteome</keyword>
<organism evidence="2 3">
    <name type="scientific">Eumeta variegata</name>
    <name type="common">Bagworm moth</name>
    <name type="synonym">Eumeta japonica</name>
    <dbReference type="NCBI Taxonomy" id="151549"/>
    <lineage>
        <taxon>Eukaryota</taxon>
        <taxon>Metazoa</taxon>
        <taxon>Ecdysozoa</taxon>
        <taxon>Arthropoda</taxon>
        <taxon>Hexapoda</taxon>
        <taxon>Insecta</taxon>
        <taxon>Pterygota</taxon>
        <taxon>Neoptera</taxon>
        <taxon>Endopterygota</taxon>
        <taxon>Lepidoptera</taxon>
        <taxon>Glossata</taxon>
        <taxon>Ditrysia</taxon>
        <taxon>Tineoidea</taxon>
        <taxon>Psychidae</taxon>
        <taxon>Oiketicinae</taxon>
        <taxon>Eumeta</taxon>
    </lineage>
</organism>
<accession>A0A4C2A914</accession>